<gene>
    <name evidence="5" type="ORF">BFJ69_g15526</name>
</gene>
<keyword evidence="4" id="KW-0560">Oxidoreductase</keyword>
<evidence type="ECO:0000256" key="3">
    <source>
        <dbReference type="ARBA" id="ARBA00022827"/>
    </source>
</evidence>
<dbReference type="EMBL" id="MRCX01000307">
    <property type="protein sequence ID" value="RKK66293.1"/>
    <property type="molecule type" value="Genomic_DNA"/>
</dbReference>
<evidence type="ECO:0000313" key="5">
    <source>
        <dbReference type="EMBL" id="RKK66293.1"/>
    </source>
</evidence>
<proteinExistence type="inferred from homology"/>
<dbReference type="GO" id="GO:0050661">
    <property type="term" value="F:NADP binding"/>
    <property type="evidence" value="ECO:0007669"/>
    <property type="project" value="InterPro"/>
</dbReference>
<keyword evidence="2" id="KW-0285">Flavoprotein</keyword>
<sequence>MEKQEIFCLIVGAGMCGVSLGQQLVRTGTLKHEEFCILDRNQDYGGVWEGNKYPGVACDIPSHAYVMRYMLNPNWTNTFAGGSEIQKYYCALADRANLRKCTQFSTLVHEATWNEKTFKWEVLTENTTTKQKKLWLATVLFNNGGNFHRPKLAQIPGREDFKGEQWHSSEWRTDYDLSSKNVAIIGTGPSAAQIGPKIQPIVKKLYLYQRTPGHVFPRGEVMIPAWKKFIFSWFYPILWLYHVSWAVSAARSKDMWLSGTDKNKAMHKKAVAWLETQVSDPVLREKLRPKNEFGCKRPLFLNDWYPMFNQANVELVTEKPIRITEHGIVSKSPQLLDDEDLKDQPVGAYEVRVGKEPAEEVTRDIDVLIWGTGFDMEDWGGRFSVNGINQVNLSQQWGSYPEAYWAIAVHGYPNFFMTLGPNSGNYWANATTVIQLQIDYHCKMVKHIKAQNQIAPYALHPTAEAQDKHNEILKKERGSPAFLSENCSTYHKSSTGATPMHNHFHIYHTWWKLRKITFNDYDEIWQR</sequence>
<dbReference type="Pfam" id="PF00743">
    <property type="entry name" value="FMO-like"/>
    <property type="match status" value="1"/>
</dbReference>
<evidence type="ECO:0000256" key="1">
    <source>
        <dbReference type="ARBA" id="ARBA00010139"/>
    </source>
</evidence>
<comment type="caution">
    <text evidence="5">The sequence shown here is derived from an EMBL/GenBank/DDBJ whole genome shotgun (WGS) entry which is preliminary data.</text>
</comment>
<dbReference type="InterPro" id="IPR036188">
    <property type="entry name" value="FAD/NAD-bd_sf"/>
</dbReference>
<organism evidence="5 6">
    <name type="scientific">Fusarium oxysporum</name>
    <name type="common">Fusarium vascular wilt</name>
    <dbReference type="NCBI Taxonomy" id="5507"/>
    <lineage>
        <taxon>Eukaryota</taxon>
        <taxon>Fungi</taxon>
        <taxon>Dikarya</taxon>
        <taxon>Ascomycota</taxon>
        <taxon>Pezizomycotina</taxon>
        <taxon>Sordariomycetes</taxon>
        <taxon>Hypocreomycetidae</taxon>
        <taxon>Hypocreales</taxon>
        <taxon>Nectriaceae</taxon>
        <taxon>Fusarium</taxon>
        <taxon>Fusarium oxysporum species complex</taxon>
    </lineage>
</organism>
<evidence type="ECO:0000313" key="6">
    <source>
        <dbReference type="Proteomes" id="UP000285084"/>
    </source>
</evidence>
<dbReference type="GO" id="GO:0004499">
    <property type="term" value="F:N,N-dimethylaniline monooxygenase activity"/>
    <property type="evidence" value="ECO:0007669"/>
    <property type="project" value="InterPro"/>
</dbReference>
<dbReference type="Pfam" id="PF13450">
    <property type="entry name" value="NAD_binding_8"/>
    <property type="match status" value="1"/>
</dbReference>
<evidence type="ECO:0000256" key="4">
    <source>
        <dbReference type="ARBA" id="ARBA00023002"/>
    </source>
</evidence>
<dbReference type="Proteomes" id="UP000285084">
    <property type="component" value="Unassembled WGS sequence"/>
</dbReference>
<dbReference type="PANTHER" id="PTHR42877">
    <property type="entry name" value="L-ORNITHINE N(5)-MONOOXYGENASE-RELATED"/>
    <property type="match status" value="1"/>
</dbReference>
<protein>
    <recommendedName>
        <fullName evidence="7">Monooxygenase</fullName>
    </recommendedName>
</protein>
<dbReference type="InterPro" id="IPR051209">
    <property type="entry name" value="FAD-bind_Monooxygenase_sf"/>
</dbReference>
<dbReference type="InterPro" id="IPR020946">
    <property type="entry name" value="Flavin_mOase-like"/>
</dbReference>
<dbReference type="Gene3D" id="3.50.50.60">
    <property type="entry name" value="FAD/NAD(P)-binding domain"/>
    <property type="match status" value="2"/>
</dbReference>
<accession>A0A420ME17</accession>
<evidence type="ECO:0008006" key="7">
    <source>
        <dbReference type="Google" id="ProtNLM"/>
    </source>
</evidence>
<comment type="similarity">
    <text evidence="1">Belongs to the FAD-binding monooxygenase family.</text>
</comment>
<dbReference type="AlphaFoldDB" id="A0A420ME17"/>
<keyword evidence="3" id="KW-0274">FAD</keyword>
<reference evidence="5 6" key="1">
    <citation type="journal article" date="2018" name="Sci. Rep.">
        <title>Characterisation of pathogen-specific regions and novel effector candidates in Fusarium oxysporum f. sp. cepae.</title>
        <authorList>
            <person name="Armitage A.D."/>
            <person name="Taylor A."/>
            <person name="Sobczyk M.K."/>
            <person name="Baxter L."/>
            <person name="Greenfield B.P."/>
            <person name="Bates H.J."/>
            <person name="Wilson F."/>
            <person name="Jackson A.C."/>
            <person name="Ott S."/>
            <person name="Harrison R.J."/>
            <person name="Clarkson J.P."/>
        </authorList>
    </citation>
    <scope>NUCLEOTIDE SEQUENCE [LARGE SCALE GENOMIC DNA]</scope>
    <source>
        <strain evidence="5 6">Fo_A13</strain>
    </source>
</reference>
<evidence type="ECO:0000256" key="2">
    <source>
        <dbReference type="ARBA" id="ARBA00022630"/>
    </source>
</evidence>
<dbReference type="PANTHER" id="PTHR42877:SF7">
    <property type="entry name" value="FLAVIN-BINDING MONOOXYGENASE-RELATED"/>
    <property type="match status" value="1"/>
</dbReference>
<dbReference type="SUPFAM" id="SSF51905">
    <property type="entry name" value="FAD/NAD(P)-binding domain"/>
    <property type="match status" value="2"/>
</dbReference>
<name>A0A420ME17_FUSOX</name>
<dbReference type="GO" id="GO:0050660">
    <property type="term" value="F:flavin adenine dinucleotide binding"/>
    <property type="evidence" value="ECO:0007669"/>
    <property type="project" value="InterPro"/>
</dbReference>